<proteinExistence type="predicted"/>
<reference evidence="4" key="1">
    <citation type="submission" date="2016-11" db="UniProtKB">
        <authorList>
            <consortium name="WormBaseParasite"/>
        </authorList>
    </citation>
    <scope>IDENTIFICATION</scope>
</reference>
<evidence type="ECO:0000256" key="1">
    <source>
        <dbReference type="SAM" id="MobiDB-lite"/>
    </source>
</evidence>
<keyword evidence="3" id="KW-1185">Reference proteome</keyword>
<feature type="transmembrane region" description="Helical" evidence="2">
    <location>
        <begin position="343"/>
        <end position="367"/>
    </location>
</feature>
<sequence>ESVLASSSFRSGRLGGGDSSLLRLCQFVHSEAVVFLTSVTSVVDAESTLATNELNDQYNEAGANAGAKQHEDSAEGLQLHAWASNSGSRQWLVRSQSFAHVVLDQRRLHEHGPLARADMAQGLLVVLKNPSEPDIRRNISSELGYSLKTRRRTPEAPGSPQDETRYSLKPEDPGTPEAAPVSLSGWTRPTGLKRPGTRLKRSCLFDGARVAWRRGEVPGVEVCRRGREAAESVSWTATLKDAGHMVERAGGSLYTVWEYRSIEEQYTDMFRRMSGWGFFNTTEEALSHVSTGQWAMFMETPLINILNMQNDRSLESFKVYCGNGRRCSAPRRKVSSGVQLKTLSGVFVLLGAGIGAGFVVLIVEFVVAKVWGTERFKPTSLTPPKSKRRASHCSSAQGGGLNNGCSDEHPSDRVASAGGGYKSPNRLSINNGGHGGQENDGFRMDELTQPEQAAVATAEAPGPEAGGGEHRFL</sequence>
<evidence type="ECO:0000313" key="4">
    <source>
        <dbReference type="WBParaSite" id="maker-unitig_34326-snap-gene-0.2-mRNA-1"/>
    </source>
</evidence>
<evidence type="ECO:0000256" key="2">
    <source>
        <dbReference type="SAM" id="Phobius"/>
    </source>
</evidence>
<keyword evidence="2" id="KW-0812">Transmembrane</keyword>
<accession>A0A1I8FGU3</accession>
<dbReference type="Gene3D" id="3.40.190.10">
    <property type="entry name" value="Periplasmic binding protein-like II"/>
    <property type="match status" value="1"/>
</dbReference>
<evidence type="ECO:0000313" key="3">
    <source>
        <dbReference type="Proteomes" id="UP000095280"/>
    </source>
</evidence>
<dbReference type="Proteomes" id="UP000095280">
    <property type="component" value="Unplaced"/>
</dbReference>
<feature type="region of interest" description="Disordered" evidence="1">
    <location>
        <begin position="137"/>
        <end position="193"/>
    </location>
</feature>
<dbReference type="WBParaSite" id="maker-unitig_34326-snap-gene-0.2-mRNA-1">
    <property type="protein sequence ID" value="maker-unitig_34326-snap-gene-0.2-mRNA-1"/>
    <property type="gene ID" value="maker-unitig_34326-snap-gene-0.2"/>
</dbReference>
<protein>
    <submittedName>
        <fullName evidence="4">PBPe domain-containing protein</fullName>
    </submittedName>
</protein>
<feature type="compositionally biased region" description="Low complexity" evidence="1">
    <location>
        <begin position="449"/>
        <end position="463"/>
    </location>
</feature>
<dbReference type="AlphaFoldDB" id="A0A1I8FGU3"/>
<feature type="compositionally biased region" description="Basic and acidic residues" evidence="1">
    <location>
        <begin position="162"/>
        <end position="172"/>
    </location>
</feature>
<keyword evidence="2" id="KW-0472">Membrane</keyword>
<feature type="region of interest" description="Disordered" evidence="1">
    <location>
        <begin position="377"/>
        <end position="473"/>
    </location>
</feature>
<name>A0A1I8FGU3_9PLAT</name>
<organism evidence="3 4">
    <name type="scientific">Macrostomum lignano</name>
    <dbReference type="NCBI Taxonomy" id="282301"/>
    <lineage>
        <taxon>Eukaryota</taxon>
        <taxon>Metazoa</taxon>
        <taxon>Spiralia</taxon>
        <taxon>Lophotrochozoa</taxon>
        <taxon>Platyhelminthes</taxon>
        <taxon>Rhabditophora</taxon>
        <taxon>Macrostomorpha</taxon>
        <taxon>Macrostomida</taxon>
        <taxon>Macrostomidae</taxon>
        <taxon>Macrostomum</taxon>
    </lineage>
</organism>
<keyword evidence="2" id="KW-1133">Transmembrane helix</keyword>